<keyword evidence="4 5" id="KW-0694">RNA-binding</keyword>
<evidence type="ECO:0000313" key="8">
    <source>
        <dbReference type="Proteomes" id="UP000298714"/>
    </source>
</evidence>
<dbReference type="CDD" id="cd02440">
    <property type="entry name" value="AdoMet_MTases"/>
    <property type="match status" value="1"/>
</dbReference>
<dbReference type="PANTHER" id="PTHR22807">
    <property type="entry name" value="NOP2 YEAST -RELATED NOL1/NOP2/FMU SUN DOMAIN-CONTAINING"/>
    <property type="match status" value="1"/>
</dbReference>
<accession>A0A4D7C7T3</accession>
<evidence type="ECO:0000256" key="4">
    <source>
        <dbReference type="ARBA" id="ARBA00022884"/>
    </source>
</evidence>
<dbReference type="AlphaFoldDB" id="A0A4D7C7T3"/>
<organism evidence="7 8">
    <name type="scientific">Hankyongella ginsenosidimutans</name>
    <dbReference type="NCBI Taxonomy" id="1763828"/>
    <lineage>
        <taxon>Bacteria</taxon>
        <taxon>Pseudomonadati</taxon>
        <taxon>Pseudomonadota</taxon>
        <taxon>Alphaproteobacteria</taxon>
        <taxon>Sphingomonadales</taxon>
        <taxon>Sphingomonadaceae</taxon>
        <taxon>Hankyongella</taxon>
    </lineage>
</organism>
<dbReference type="InterPro" id="IPR049560">
    <property type="entry name" value="MeTrfase_RsmB-F_NOP2_cat"/>
</dbReference>
<dbReference type="InterPro" id="IPR054728">
    <property type="entry name" value="RsmB-like_ferredoxin"/>
</dbReference>
<keyword evidence="8" id="KW-1185">Reference proteome</keyword>
<dbReference type="Proteomes" id="UP000298714">
    <property type="component" value="Chromosome"/>
</dbReference>
<comment type="caution">
    <text evidence="5">Lacks conserved residue(s) required for the propagation of feature annotation.</text>
</comment>
<dbReference type="Gene3D" id="3.40.50.150">
    <property type="entry name" value="Vaccinia Virus protein VP39"/>
    <property type="match status" value="1"/>
</dbReference>
<evidence type="ECO:0000256" key="3">
    <source>
        <dbReference type="ARBA" id="ARBA00022691"/>
    </source>
</evidence>
<keyword evidence="2 5" id="KW-0808">Transferase</keyword>
<dbReference type="SUPFAM" id="SSF53335">
    <property type="entry name" value="S-adenosyl-L-methionine-dependent methyltransferases"/>
    <property type="match status" value="1"/>
</dbReference>
<keyword evidence="3 5" id="KW-0949">S-adenosyl-L-methionine</keyword>
<evidence type="ECO:0000313" key="7">
    <source>
        <dbReference type="EMBL" id="QCI80200.1"/>
    </source>
</evidence>
<feature type="active site" description="Nucleophile" evidence="5">
    <location>
        <position position="352"/>
    </location>
</feature>
<dbReference type="Pfam" id="PF01189">
    <property type="entry name" value="Methyltr_RsmB-F"/>
    <property type="match status" value="1"/>
</dbReference>
<dbReference type="GO" id="GO:0001510">
    <property type="term" value="P:RNA methylation"/>
    <property type="evidence" value="ECO:0007669"/>
    <property type="project" value="InterPro"/>
</dbReference>
<sequence>MTPAARTQAVIDLLGDAFQAAEQQGLPADMLASRYFAQRRYAGKRDRQAIRDLLFDVLRRLPYSAAYYPPRVAMLAYARSQTPDLEAHFGSDGYAPAALQDEECRDAVRLLAEPLDPPGISDAWIRRWNHDAAQERMALTGRAALCLRVNIARTTRDGAMARLAAEGLAAEPSLLSPFGLRLPAGARIESTQAFADGLIDVQDEASQIFCRAAGAEPGMTVVDLCAGAGGKSLGLAMLMAGHGRLIACDPAAERLERLRPRAVREGADCIERRVIPADADQQVAALADVAGQADIVVVDAPCTGTGTWRRNPEARWRVHAGDIIRAADTQAALIGAAARIVRPGGRILYGVCSCCRRAKTSSRALRSRWRA</sequence>
<dbReference type="GO" id="GO:0008173">
    <property type="term" value="F:RNA methyltransferase activity"/>
    <property type="evidence" value="ECO:0007669"/>
    <property type="project" value="InterPro"/>
</dbReference>
<evidence type="ECO:0000256" key="2">
    <source>
        <dbReference type="ARBA" id="ARBA00022679"/>
    </source>
</evidence>
<dbReference type="PROSITE" id="PS51686">
    <property type="entry name" value="SAM_MT_RSMB_NOP"/>
    <property type="match status" value="1"/>
</dbReference>
<dbReference type="PANTHER" id="PTHR22807:SF53">
    <property type="entry name" value="RIBOSOMAL RNA SMALL SUBUNIT METHYLTRANSFERASE B-RELATED"/>
    <property type="match status" value="1"/>
</dbReference>
<dbReference type="Pfam" id="PF22458">
    <property type="entry name" value="RsmF-B_ferredox"/>
    <property type="match status" value="1"/>
</dbReference>
<comment type="similarity">
    <text evidence="5">Belongs to the class I-like SAM-binding methyltransferase superfamily. RsmB/NOP family.</text>
</comment>
<reference evidence="8" key="1">
    <citation type="submission" date="2019-04" db="EMBL/GenBank/DDBJ databases">
        <title>Complete genome sequence of Sphingomonas sp. W1-2-3.</title>
        <authorList>
            <person name="Im W.T."/>
        </authorList>
    </citation>
    <scope>NUCLEOTIDE SEQUENCE [LARGE SCALE GENOMIC DNA]</scope>
    <source>
        <strain evidence="8">W1-2-3</strain>
    </source>
</reference>
<keyword evidence="1 5" id="KW-0489">Methyltransferase</keyword>
<evidence type="ECO:0000256" key="5">
    <source>
        <dbReference type="PROSITE-ProRule" id="PRU01023"/>
    </source>
</evidence>
<dbReference type="PRINTS" id="PR02008">
    <property type="entry name" value="RCMTFAMILY"/>
</dbReference>
<dbReference type="InterPro" id="IPR029063">
    <property type="entry name" value="SAM-dependent_MTases_sf"/>
</dbReference>
<dbReference type="InterPro" id="IPR001678">
    <property type="entry name" value="MeTrfase_RsmB-F_NOP2_dom"/>
</dbReference>
<dbReference type="RefSeq" id="WP_222873064.1">
    <property type="nucleotide sequence ID" value="NZ_CP039704.1"/>
</dbReference>
<proteinExistence type="inferred from homology"/>
<feature type="binding site" evidence="5">
    <location>
        <position position="299"/>
    </location>
    <ligand>
        <name>S-adenosyl-L-methionine</name>
        <dbReference type="ChEBI" id="CHEBI:59789"/>
    </ligand>
</feature>
<name>A0A4D7C7T3_9SPHN</name>
<protein>
    <submittedName>
        <fullName evidence="7">RsmB/NOP family class I SAM-dependent RNA methyltransferase</fullName>
    </submittedName>
</protein>
<evidence type="ECO:0000256" key="1">
    <source>
        <dbReference type="ARBA" id="ARBA00022603"/>
    </source>
</evidence>
<dbReference type="InterPro" id="IPR023267">
    <property type="entry name" value="RCMT"/>
</dbReference>
<dbReference type="KEGG" id="hgn:E6W36_13895"/>
<gene>
    <name evidence="7" type="ORF">E6W36_13895</name>
</gene>
<dbReference type="EMBL" id="CP039704">
    <property type="protein sequence ID" value="QCI80200.1"/>
    <property type="molecule type" value="Genomic_DNA"/>
</dbReference>
<feature type="binding site" evidence="5">
    <location>
        <position position="249"/>
    </location>
    <ligand>
        <name>S-adenosyl-L-methionine</name>
        <dbReference type="ChEBI" id="CHEBI:59789"/>
    </ligand>
</feature>
<feature type="binding site" evidence="5">
    <location>
        <position position="278"/>
    </location>
    <ligand>
        <name>S-adenosyl-L-methionine</name>
        <dbReference type="ChEBI" id="CHEBI:59789"/>
    </ligand>
</feature>
<dbReference type="GO" id="GO:0003723">
    <property type="term" value="F:RNA binding"/>
    <property type="evidence" value="ECO:0007669"/>
    <property type="project" value="UniProtKB-UniRule"/>
</dbReference>
<feature type="domain" description="SAM-dependent MTase RsmB/NOP-type" evidence="6">
    <location>
        <begin position="135"/>
        <end position="371"/>
    </location>
</feature>
<evidence type="ECO:0000259" key="6">
    <source>
        <dbReference type="PROSITE" id="PS51686"/>
    </source>
</evidence>